<dbReference type="RefSeq" id="WP_146845792.1">
    <property type="nucleotide sequence ID" value="NZ_BJWH01000007.1"/>
</dbReference>
<dbReference type="Pfam" id="PF25564">
    <property type="entry name" value="DUF7933"/>
    <property type="match status" value="1"/>
</dbReference>
<dbReference type="EMBL" id="BJWH01000007">
    <property type="protein sequence ID" value="GEL98267.1"/>
    <property type="molecule type" value="Genomic_DNA"/>
</dbReference>
<feature type="chain" id="PRO_5021918362" description="Gram-positive cocci surface proteins LPxTG domain-containing protein" evidence="3">
    <location>
        <begin position="34"/>
        <end position="771"/>
    </location>
</feature>
<keyword evidence="1" id="KW-0677">Repeat</keyword>
<dbReference type="Gene3D" id="3.10.20.320">
    <property type="entry name" value="Putative peptidoglycan bound protein (lpxtg motif)"/>
    <property type="match status" value="4"/>
</dbReference>
<keyword evidence="7" id="KW-1185">Reference proteome</keyword>
<dbReference type="AlphaFoldDB" id="A0A511JJS7"/>
<dbReference type="InterPro" id="IPR009459">
    <property type="entry name" value="MucBP_dom"/>
</dbReference>
<gene>
    <name evidence="6" type="ORF">CTE05_18140</name>
</gene>
<keyword evidence="2" id="KW-1133">Transmembrane helix</keyword>
<evidence type="ECO:0000313" key="6">
    <source>
        <dbReference type="EMBL" id="GEL98267.1"/>
    </source>
</evidence>
<evidence type="ECO:0000256" key="1">
    <source>
        <dbReference type="ARBA" id="ARBA00022737"/>
    </source>
</evidence>
<keyword evidence="2" id="KW-0472">Membrane</keyword>
<reference evidence="6 7" key="1">
    <citation type="submission" date="2019-07" db="EMBL/GenBank/DDBJ databases">
        <title>Whole genome shotgun sequence of Cellulomonas terrae NBRC 100819.</title>
        <authorList>
            <person name="Hosoyama A."/>
            <person name="Uohara A."/>
            <person name="Ohji S."/>
            <person name="Ichikawa N."/>
        </authorList>
    </citation>
    <scope>NUCLEOTIDE SEQUENCE [LARGE SCALE GENOMIC DNA]</scope>
    <source>
        <strain evidence="6 7">NBRC 100819</strain>
    </source>
</reference>
<evidence type="ECO:0000256" key="2">
    <source>
        <dbReference type="SAM" id="Phobius"/>
    </source>
</evidence>
<organism evidence="6 7">
    <name type="scientific">Cellulomonas terrae</name>
    <dbReference type="NCBI Taxonomy" id="311234"/>
    <lineage>
        <taxon>Bacteria</taxon>
        <taxon>Bacillati</taxon>
        <taxon>Actinomycetota</taxon>
        <taxon>Actinomycetes</taxon>
        <taxon>Micrococcales</taxon>
        <taxon>Cellulomonadaceae</taxon>
        <taxon>Cellulomonas</taxon>
    </lineage>
</organism>
<name>A0A511JJS7_9CELL</name>
<feature type="transmembrane region" description="Helical" evidence="2">
    <location>
        <begin position="742"/>
        <end position="762"/>
    </location>
</feature>
<evidence type="ECO:0000313" key="7">
    <source>
        <dbReference type="Proteomes" id="UP000321049"/>
    </source>
</evidence>
<comment type="caution">
    <text evidence="6">The sequence shown here is derived from an EMBL/GenBank/DDBJ whole genome shotgun (WGS) entry which is preliminary data.</text>
</comment>
<evidence type="ECO:0000259" key="5">
    <source>
        <dbReference type="Pfam" id="PF25564"/>
    </source>
</evidence>
<feature type="domain" description="DUF7933" evidence="5">
    <location>
        <begin position="286"/>
        <end position="400"/>
    </location>
</feature>
<dbReference type="Proteomes" id="UP000321049">
    <property type="component" value="Unassembled WGS sequence"/>
</dbReference>
<accession>A0A511JJS7</accession>
<feature type="domain" description="MucBP" evidence="4">
    <location>
        <begin position="631"/>
        <end position="691"/>
    </location>
</feature>
<proteinExistence type="predicted"/>
<dbReference type="Pfam" id="PF06458">
    <property type="entry name" value="MucBP"/>
    <property type="match status" value="4"/>
</dbReference>
<dbReference type="NCBIfam" id="TIGR01451">
    <property type="entry name" value="B_ant_repeat"/>
    <property type="match status" value="1"/>
</dbReference>
<evidence type="ECO:0008006" key="8">
    <source>
        <dbReference type="Google" id="ProtNLM"/>
    </source>
</evidence>
<protein>
    <recommendedName>
        <fullName evidence="8">Gram-positive cocci surface proteins LPxTG domain-containing protein</fullName>
    </recommendedName>
</protein>
<evidence type="ECO:0000259" key="4">
    <source>
        <dbReference type="Pfam" id="PF06458"/>
    </source>
</evidence>
<feature type="domain" description="MucBP" evidence="4">
    <location>
        <begin position="489"/>
        <end position="549"/>
    </location>
</feature>
<keyword evidence="2" id="KW-0812">Transmembrane</keyword>
<feature type="signal peptide" evidence="3">
    <location>
        <begin position="1"/>
        <end position="33"/>
    </location>
</feature>
<sequence>MSIRTGRSARWFASLAVLTTSAIIFSGAGAAHATPGHPGTPDAGRVVFHEDFEKAPDTGLRSLLATYKGVDGRSYTADPYWMNAVKANGMILSWNNTKAASDATGSQNGSEDAAFDTLRQLSEAIGKVNGTTAPRTNSVISAYTQDKGTPPAGNQVMFATTEDIQLADSAGRFLAFSMTAAATNAKSATAPQRENPQLMFSVSQDGTETTLNNAPIDPLTDGRGAKVAVTQIKGAANADVYAGQYASDKSFLYDGGEFGIVIRNLTSAHLGNDGAFDDIKVLDVTPQLDKQFGQSEATTGDSVRLTFTVTNTAELANKKGWSFTDSLPAGLVVAADPDVVVDGTATVVADPGAAAITVSDGDLAAGDNALTISLNVTSHTAGSYTNGPSNITVRRGLDSPDSTTVTFTDPAPAPADLVVRYVDEAGKELAPSDVSDGTVGDMYDTTARVIPDYELVAVPANAAGTLGEGTTEVVYVYRPVPAPKVGDLVVRYVDEDGHEVAGTEHTPGTPGDRYTTHAKTIDGYTLTTDPQNADGTLVEGTIEVVYVYTKDPVAPAPADLVVRWVDEAGTDLSDRLDHTGLVGDSYTTEAKAFDGYVLVVTPGNAGGELTAITTTVTYVYSKVVAPVPAELTVRFVDTAGNPLAEATHRDGVEHDAYSTAPLEIPGYTLTAVPANASGEMVGSVEVVYVYTKDPVVPVTPPATPAAPVVPVTPEPEVVSQVLATPDARPAAAGSLAHTGSDAGVVAALAAGLAVAGAALVALRRRNSVEEG</sequence>
<keyword evidence="3" id="KW-0732">Signal</keyword>
<dbReference type="OrthoDB" id="134475at2"/>
<feature type="domain" description="MucBP" evidence="4">
    <location>
        <begin position="418"/>
        <end position="478"/>
    </location>
</feature>
<feature type="domain" description="MucBP" evidence="4">
    <location>
        <begin position="561"/>
        <end position="620"/>
    </location>
</feature>
<dbReference type="NCBIfam" id="TIGR01167">
    <property type="entry name" value="LPXTG_anchor"/>
    <property type="match status" value="1"/>
</dbReference>
<dbReference type="InterPro" id="IPR057693">
    <property type="entry name" value="DUF7933"/>
</dbReference>
<evidence type="ECO:0000256" key="3">
    <source>
        <dbReference type="SAM" id="SignalP"/>
    </source>
</evidence>
<dbReference type="InterPro" id="IPR047589">
    <property type="entry name" value="DUF11_rpt"/>
</dbReference>